<organism evidence="1 2">
    <name type="scientific">Colocasia esculenta</name>
    <name type="common">Wild taro</name>
    <name type="synonym">Arum esculentum</name>
    <dbReference type="NCBI Taxonomy" id="4460"/>
    <lineage>
        <taxon>Eukaryota</taxon>
        <taxon>Viridiplantae</taxon>
        <taxon>Streptophyta</taxon>
        <taxon>Embryophyta</taxon>
        <taxon>Tracheophyta</taxon>
        <taxon>Spermatophyta</taxon>
        <taxon>Magnoliopsida</taxon>
        <taxon>Liliopsida</taxon>
        <taxon>Araceae</taxon>
        <taxon>Aroideae</taxon>
        <taxon>Colocasieae</taxon>
        <taxon>Colocasia</taxon>
    </lineage>
</organism>
<sequence>MERRSSLVPRVPLQESLGLFDVAKVEGESDDEYLDRLTRVRRRELASELGAQADLDLLCFLVLFLGRLLFATRGDAVHCRFLSLVGLSGQTLSEKVVSTQPSLVSTQWFRTKAEMSTRDEIRSTLESLPRRAILLSGT</sequence>
<keyword evidence="2" id="KW-1185">Reference proteome</keyword>
<dbReference type="EMBL" id="NMUH01006433">
    <property type="protein sequence ID" value="MQM15251.1"/>
    <property type="molecule type" value="Genomic_DNA"/>
</dbReference>
<comment type="caution">
    <text evidence="1">The sequence shown here is derived from an EMBL/GenBank/DDBJ whole genome shotgun (WGS) entry which is preliminary data.</text>
</comment>
<accession>A0A843X688</accession>
<dbReference type="Proteomes" id="UP000652761">
    <property type="component" value="Unassembled WGS sequence"/>
</dbReference>
<evidence type="ECO:0000313" key="1">
    <source>
        <dbReference type="EMBL" id="MQM15251.1"/>
    </source>
</evidence>
<protein>
    <submittedName>
        <fullName evidence="1">Uncharacterized protein</fullName>
    </submittedName>
</protein>
<gene>
    <name evidence="1" type="ORF">Taro_048192</name>
</gene>
<name>A0A843X688_COLES</name>
<evidence type="ECO:0000313" key="2">
    <source>
        <dbReference type="Proteomes" id="UP000652761"/>
    </source>
</evidence>
<proteinExistence type="predicted"/>
<reference evidence="1" key="1">
    <citation type="submission" date="2017-07" db="EMBL/GenBank/DDBJ databases">
        <title>Taro Niue Genome Assembly and Annotation.</title>
        <authorList>
            <person name="Atibalentja N."/>
            <person name="Keating K."/>
            <person name="Fields C.J."/>
        </authorList>
    </citation>
    <scope>NUCLEOTIDE SEQUENCE</scope>
    <source>
        <strain evidence="1">Niue_2</strain>
        <tissue evidence="1">Leaf</tissue>
    </source>
</reference>
<dbReference type="AlphaFoldDB" id="A0A843X688"/>